<evidence type="ECO:0000259" key="12">
    <source>
        <dbReference type="PROSITE" id="PS50113"/>
    </source>
</evidence>
<keyword evidence="9" id="KW-0472">Membrane</keyword>
<dbReference type="Gene3D" id="3.30.450.20">
    <property type="entry name" value="PAS domain"/>
    <property type="match status" value="1"/>
</dbReference>
<dbReference type="PROSITE" id="PS51257">
    <property type="entry name" value="PROKAR_LIPOPROTEIN"/>
    <property type="match status" value="1"/>
</dbReference>
<dbReference type="STRING" id="343013.SAMN04489707_1002139"/>
<dbReference type="PROSITE" id="PS50113">
    <property type="entry name" value="PAC"/>
    <property type="match status" value="1"/>
</dbReference>
<feature type="domain" description="PAS" evidence="11">
    <location>
        <begin position="293"/>
        <end position="360"/>
    </location>
</feature>
<dbReference type="Gene3D" id="1.10.287.130">
    <property type="match status" value="1"/>
</dbReference>
<dbReference type="SUPFAM" id="SSF47384">
    <property type="entry name" value="Homodimeric domain of signal transducing histidine kinase"/>
    <property type="match status" value="1"/>
</dbReference>
<dbReference type="EMBL" id="FPBX01000002">
    <property type="protein sequence ID" value="SFU36825.1"/>
    <property type="molecule type" value="Genomic_DNA"/>
</dbReference>
<dbReference type="Pfam" id="PF00989">
    <property type="entry name" value="PAS"/>
    <property type="match status" value="1"/>
</dbReference>
<evidence type="ECO:0000256" key="1">
    <source>
        <dbReference type="ARBA" id="ARBA00000085"/>
    </source>
</evidence>
<dbReference type="InterPro" id="IPR000700">
    <property type="entry name" value="PAS-assoc_C"/>
</dbReference>
<dbReference type="PANTHER" id="PTHR43065:SF10">
    <property type="entry name" value="PEROXIDE STRESS-ACTIVATED HISTIDINE KINASE MAK3"/>
    <property type="match status" value="1"/>
</dbReference>
<evidence type="ECO:0000313" key="14">
    <source>
        <dbReference type="Proteomes" id="UP000183656"/>
    </source>
</evidence>
<accession>A0A1I7FKZ3</accession>
<gene>
    <name evidence="13" type="ORF">SAMN04489707_1002139</name>
</gene>
<dbReference type="SUPFAM" id="SSF55874">
    <property type="entry name" value="ATPase domain of HSP90 chaperone/DNA topoisomerase II/histidine kinase"/>
    <property type="match status" value="1"/>
</dbReference>
<evidence type="ECO:0000256" key="3">
    <source>
        <dbReference type="ARBA" id="ARBA00022553"/>
    </source>
</evidence>
<dbReference type="Proteomes" id="UP000183656">
    <property type="component" value="Unassembled WGS sequence"/>
</dbReference>
<evidence type="ECO:0000256" key="7">
    <source>
        <dbReference type="ARBA" id="ARBA00022840"/>
    </source>
</evidence>
<evidence type="ECO:0000259" key="11">
    <source>
        <dbReference type="PROSITE" id="PS50112"/>
    </source>
</evidence>
<keyword evidence="9" id="KW-0812">Transmembrane</keyword>
<dbReference type="InterPro" id="IPR005467">
    <property type="entry name" value="His_kinase_dom"/>
</dbReference>
<evidence type="ECO:0000256" key="5">
    <source>
        <dbReference type="ARBA" id="ARBA00022741"/>
    </source>
</evidence>
<dbReference type="SUPFAM" id="SSF55785">
    <property type="entry name" value="PYP-like sensor domain (PAS domain)"/>
    <property type="match status" value="1"/>
</dbReference>
<evidence type="ECO:0000256" key="6">
    <source>
        <dbReference type="ARBA" id="ARBA00022777"/>
    </source>
</evidence>
<dbReference type="Pfam" id="PF02518">
    <property type="entry name" value="HATPase_c"/>
    <property type="match status" value="1"/>
</dbReference>
<dbReference type="SMART" id="SM00388">
    <property type="entry name" value="HisKA"/>
    <property type="match status" value="1"/>
</dbReference>
<dbReference type="InterPro" id="IPR003594">
    <property type="entry name" value="HATPase_dom"/>
</dbReference>
<dbReference type="Gene3D" id="3.30.565.10">
    <property type="entry name" value="Histidine kinase-like ATPase, C-terminal domain"/>
    <property type="match status" value="1"/>
</dbReference>
<keyword evidence="9" id="KW-1133">Transmembrane helix</keyword>
<evidence type="ECO:0000256" key="2">
    <source>
        <dbReference type="ARBA" id="ARBA00012438"/>
    </source>
</evidence>
<evidence type="ECO:0000256" key="9">
    <source>
        <dbReference type="SAM" id="Phobius"/>
    </source>
</evidence>
<feature type="transmembrane region" description="Helical" evidence="9">
    <location>
        <begin position="14"/>
        <end position="36"/>
    </location>
</feature>
<dbReference type="InterPro" id="IPR004358">
    <property type="entry name" value="Sig_transdc_His_kin-like_C"/>
</dbReference>
<dbReference type="GO" id="GO:0000155">
    <property type="term" value="F:phosphorelay sensor kinase activity"/>
    <property type="evidence" value="ECO:0007669"/>
    <property type="project" value="InterPro"/>
</dbReference>
<dbReference type="InterPro" id="IPR036890">
    <property type="entry name" value="HATPase_C_sf"/>
</dbReference>
<evidence type="ECO:0000313" key="13">
    <source>
        <dbReference type="EMBL" id="SFU36825.1"/>
    </source>
</evidence>
<proteinExistence type="predicted"/>
<dbReference type="InterPro" id="IPR001610">
    <property type="entry name" value="PAC"/>
</dbReference>
<organism evidence="13 14">
    <name type="scientific">Paenacidovorax caeni</name>
    <dbReference type="NCBI Taxonomy" id="343013"/>
    <lineage>
        <taxon>Bacteria</taxon>
        <taxon>Pseudomonadati</taxon>
        <taxon>Pseudomonadota</taxon>
        <taxon>Betaproteobacteria</taxon>
        <taxon>Burkholderiales</taxon>
        <taxon>Comamonadaceae</taxon>
        <taxon>Paenacidovorax</taxon>
    </lineage>
</organism>
<keyword evidence="14" id="KW-1185">Reference proteome</keyword>
<keyword evidence="7" id="KW-0067">ATP-binding</keyword>
<dbReference type="GO" id="GO:0005524">
    <property type="term" value="F:ATP binding"/>
    <property type="evidence" value="ECO:0007669"/>
    <property type="project" value="UniProtKB-KW"/>
</dbReference>
<sequence length="674" mass="72904">MNARRTALPSWHRWSLWAALVVLLACMLATLVWLAGRHEAGQIQERLGRDAATAITDIRFALARDQQSLAVLGSGATPNAAWQEQASALLQAQRALVRIEWRDADLHITAQAQSPYHPIDWNAAIRADPHGSAAMACANARRLTAPAYAGSYFQPYSDGLGAELLELCLPLAANGHMEGFIVATYALQDLLSTTTSHNLAGNQEVSFTDPDGTRLALIGATQRGPRLFTTQQLLNLNGTALVLRLDGWHSEPHLFPSLVTALVAAMALALAGVVAMLVRDNRRRLDAERELGEALAFRQAMEDSLVAGLRARDLRGRVTYVNQAFCAMVGFSAEELLGRDMPAPYWPPELAAMYQQSLHRRSPQTAHEGLEAQYLRKDGTRLDVLIFETPLLDAQGRHQGWMSAVLDVSAQRRVEAQSRAAQERLEATAHLATVGEMASLLSHEINQPLAAISSYATGALNLLAHDDASDADARHTLLQDLRSAVQHIADQAARAGRVVQGVHSLVRRRGQAREPVPAEALLGAVLPLIHLQARANGVRLVSSVAPGLPPVLCDRTMVEQVLLNLARNAIQAMEDTPPDTRVLELQVRAALPGAQGAWLEFVVVDCGKGIAPEVAGELFTPFFTTRAQGTGLGLNLCRTVVEQHGGVIRFAANVPRGMVFLFTLPAGQSPNPPE</sequence>
<dbReference type="NCBIfam" id="TIGR00229">
    <property type="entry name" value="sensory_box"/>
    <property type="match status" value="1"/>
</dbReference>
<evidence type="ECO:0000259" key="10">
    <source>
        <dbReference type="PROSITE" id="PS50109"/>
    </source>
</evidence>
<dbReference type="SMART" id="SM00091">
    <property type="entry name" value="PAS"/>
    <property type="match status" value="1"/>
</dbReference>
<dbReference type="InterPro" id="IPR000014">
    <property type="entry name" value="PAS"/>
</dbReference>
<keyword evidence="6 13" id="KW-0418">Kinase</keyword>
<protein>
    <recommendedName>
        <fullName evidence="2">histidine kinase</fullName>
        <ecNumber evidence="2">2.7.13.3</ecNumber>
    </recommendedName>
</protein>
<evidence type="ECO:0000256" key="4">
    <source>
        <dbReference type="ARBA" id="ARBA00022679"/>
    </source>
</evidence>
<dbReference type="PROSITE" id="PS50112">
    <property type="entry name" value="PAS"/>
    <property type="match status" value="1"/>
</dbReference>
<dbReference type="PRINTS" id="PR00344">
    <property type="entry name" value="BCTRLSENSOR"/>
</dbReference>
<dbReference type="RefSeq" id="WP_054255151.1">
    <property type="nucleotide sequence ID" value="NZ_CYIG01000005.1"/>
</dbReference>
<dbReference type="PANTHER" id="PTHR43065">
    <property type="entry name" value="SENSOR HISTIDINE KINASE"/>
    <property type="match status" value="1"/>
</dbReference>
<dbReference type="InterPro" id="IPR036097">
    <property type="entry name" value="HisK_dim/P_sf"/>
</dbReference>
<evidence type="ECO:0000256" key="8">
    <source>
        <dbReference type="ARBA" id="ARBA00023012"/>
    </source>
</evidence>
<feature type="transmembrane region" description="Helical" evidence="9">
    <location>
        <begin position="254"/>
        <end position="278"/>
    </location>
</feature>
<keyword evidence="8" id="KW-0902">Two-component regulatory system</keyword>
<dbReference type="CDD" id="cd00130">
    <property type="entry name" value="PAS"/>
    <property type="match status" value="1"/>
</dbReference>
<dbReference type="InterPro" id="IPR003661">
    <property type="entry name" value="HisK_dim/P_dom"/>
</dbReference>
<dbReference type="CDD" id="cd00082">
    <property type="entry name" value="HisKA"/>
    <property type="match status" value="1"/>
</dbReference>
<feature type="domain" description="PAC" evidence="12">
    <location>
        <begin position="368"/>
        <end position="420"/>
    </location>
</feature>
<dbReference type="GO" id="GO:0006355">
    <property type="term" value="P:regulation of DNA-templated transcription"/>
    <property type="evidence" value="ECO:0007669"/>
    <property type="project" value="InterPro"/>
</dbReference>
<comment type="catalytic activity">
    <reaction evidence="1">
        <text>ATP + protein L-histidine = ADP + protein N-phospho-L-histidine.</text>
        <dbReference type="EC" id="2.7.13.3"/>
    </reaction>
</comment>
<dbReference type="InterPro" id="IPR013767">
    <property type="entry name" value="PAS_fold"/>
</dbReference>
<dbReference type="InterPro" id="IPR035965">
    <property type="entry name" value="PAS-like_dom_sf"/>
</dbReference>
<dbReference type="EC" id="2.7.13.3" evidence="2"/>
<reference evidence="13 14" key="1">
    <citation type="submission" date="2016-10" db="EMBL/GenBank/DDBJ databases">
        <authorList>
            <person name="de Groot N.N."/>
        </authorList>
    </citation>
    <scope>NUCLEOTIDE SEQUENCE [LARGE SCALE GENOMIC DNA]</scope>
    <source>
        <strain evidence="13 14">R-24608</strain>
    </source>
</reference>
<name>A0A1I7FKZ3_9BURK</name>
<dbReference type="PROSITE" id="PS50109">
    <property type="entry name" value="HIS_KIN"/>
    <property type="match status" value="1"/>
</dbReference>
<feature type="domain" description="Histidine kinase" evidence="10">
    <location>
        <begin position="440"/>
        <end position="668"/>
    </location>
</feature>
<keyword evidence="5" id="KW-0547">Nucleotide-binding</keyword>
<keyword evidence="4" id="KW-0808">Transferase</keyword>
<dbReference type="AlphaFoldDB" id="A0A1I7FKZ3"/>
<dbReference type="SMART" id="SM00387">
    <property type="entry name" value="HATPase_c"/>
    <property type="match status" value="1"/>
</dbReference>
<dbReference type="SMART" id="SM00086">
    <property type="entry name" value="PAC"/>
    <property type="match status" value="1"/>
</dbReference>
<keyword evidence="3" id="KW-0597">Phosphoprotein</keyword>